<feature type="domain" description="CHK kinase-like" evidence="1">
    <location>
        <begin position="1412"/>
        <end position="1604"/>
    </location>
</feature>
<dbReference type="PANTHER" id="PTHR11012">
    <property type="entry name" value="PROTEIN KINASE-LIKE DOMAIN-CONTAINING"/>
    <property type="match status" value="1"/>
</dbReference>
<feature type="domain" description="CHK kinase-like" evidence="1">
    <location>
        <begin position="566"/>
        <end position="763"/>
    </location>
</feature>
<reference evidence="3" key="1">
    <citation type="submission" date="2013-03" db="EMBL/GenBank/DDBJ databases">
        <title>The Genome Sequence of Anopheles christyi ACHKN1017.</title>
        <authorList>
            <consortium name="The Broad Institute Genomics Platform"/>
            <person name="Neafsey D.E."/>
            <person name="Besansky N."/>
            <person name="Walker B."/>
            <person name="Young S.K."/>
            <person name="Zeng Q."/>
            <person name="Gargeya S."/>
            <person name="Fitzgerald M."/>
            <person name="Haas B."/>
            <person name="Abouelleil A."/>
            <person name="Allen A.W."/>
            <person name="Alvarado L."/>
            <person name="Arachchi H.M."/>
            <person name="Berlin A.M."/>
            <person name="Chapman S.B."/>
            <person name="Gainer-Dewar J."/>
            <person name="Goldberg J."/>
            <person name="Griggs A."/>
            <person name="Gujja S."/>
            <person name="Hansen M."/>
            <person name="Howarth C."/>
            <person name="Imamovic A."/>
            <person name="Ireland A."/>
            <person name="Larimer J."/>
            <person name="McCowan C."/>
            <person name="Murphy C."/>
            <person name="Pearson M."/>
            <person name="Poon T.W."/>
            <person name="Priest M."/>
            <person name="Roberts A."/>
            <person name="Saif S."/>
            <person name="Shea T."/>
            <person name="Sisk P."/>
            <person name="Sykes S."/>
            <person name="Wortman J."/>
            <person name="Nusbaum C."/>
            <person name="Birren B."/>
        </authorList>
    </citation>
    <scope>NUCLEOTIDE SEQUENCE [LARGE SCALE GENOMIC DNA]</scope>
    <source>
        <strain evidence="3">ACHKN1017</strain>
    </source>
</reference>
<evidence type="ECO:0000259" key="1">
    <source>
        <dbReference type="SMART" id="SM00587"/>
    </source>
</evidence>
<dbReference type="VEuPathDB" id="VectorBase:ACHR003941"/>
<dbReference type="InterPro" id="IPR011009">
    <property type="entry name" value="Kinase-like_dom_sf"/>
</dbReference>
<sequence length="1698" mass="194847">MASSKTVAIPEWMTSSFFVDAIAKAYNKPASEFTIEHLDVRPATEAGDNFVSIMYRVKVTVLLNSEQEPKIVSLIVKALPQMGLSEEMILSMNVFPKEMAVYTELLPAFEALYREHGMEVAFGPRCLKHCNEPTDIIVMEDLKDRNFQMAERQKGLDLEHCHTLLRRLAQFHAASAVYYERNGPYDAKFKEGMYAEKNRAMFEQFQAQHDVFMYEVMCKWPNNGKLYAELMKRWGMDMFDVMLRITKPDPTKFNVLNHGDMWCNNMMFQYDDSSKIKEITLVDFQMCMWSSPVIDLHYFIFSSVRANLKLRELDHLICYYYEQLTENLTLLAYGGVRPTLQDLHSDFIERQLYGLSTAFSVFPICVMEKTENASIDLMLDQGDAGTAFKQKMYNGVAYVEQMGPILEHFYNAGAFDIAQLGNQRPAGIECEHSLHLPQWLDEQFFDEVVTTKLGPCPSGERRNIRNVRIELATSKGDNYASVLYRAKVDVLHQGTGIVESFSTIVKAPPKGLLAEHTAYLNFSTREIQMYRQLLPAYERLYRDKGVTARFSPRCYKLCEGVPADVMVLEDLLHSGNNRMADRRTGLDQHHTELVLEQLAKLHAGSAVFVEQGNTLSSDFNGPKCVENFKMMCKQLFQPMLDSLIEFMAGWDFIPADHYSELKHFARSAFDEMATLITPREDRFNVLNHGDLWVNNMMFSYEQRGNSEQAAGVTLLDFQMCCWASPMIDLHSFLFSSVRADLKLKKLNYFLRYYQEKLAENLLLLGYRKRIPTLQQLLVDFNDQLLMGWISTMLALPFALVPNTDDASLDAAVEGGTEAGQRFQKQMLDNEELKMQLKVLLPYFRNRGVPRRGNFVPDWMTKEYFVDAIAVKLDQPPMAFNITELDIRKATEAGDNYASTLYRVRVSVHLHATDNHTEHSLIVKALPKLTLTEEMLKLMNLFPKEIAMYTDVLPALEGMYHERGRSSVSFAPRCLKHSTEPTDVIVLEDLRERQYTMANRRQGLDMAHTRLVLRRMAQFHAASVVMQERRGPYGELFREGMFTEKGRAMSEQFQKGQAEFFHKMMNSWSDKAKHYASLMQHWGMDLFDSLIRVTRANPKGFNVLNHGDMWCNNILFQYNEDSSLNDIMLIDYQLSFWSSPAIDLLYFMLTSVGEEFKLSQLNYMIQYYHEHLVESLEFLGYGGTVPLLKDLHSDIISHQLFGFMICFSILPICLMEKTDDASMDLMLDQGDAGISFKLKMYTNPAYVRQMEQLLEYFYDMGVYDLLQIGTQRTARIDCEASLELPLWLDREFVEHIVDSKFSASPADKRTVRSVYVKNAAKKGDSYASALYSVKVNLLWSEPGVEETLSLIIKAPPKGIAAAYTLDKDMYLRELYLYEHLIPSFEALYRSKGVSVKLGPRYYKARVGLPVTVIVLEDLTVTGYGMANKQEGLDQAHVEIVLNHLAQFHAASAVYCESGQTLPAILTEAYTDRQMAAKTDHLFAPSLDSLFKYMRGWDFASDFVDDLETVSRQIYQLLVDTWTIDADGFNVLNHGDAWLNNMLFQYGNGGAVEGMVLVDYQYPSWGSPVFDLIHFLFSSTRSDLKLAKQASFLRYYQERLVYNLLLLGYGKPLPTLQQLHVDFNDRLSAAIKTTVIDLPYVLVETTEDASQEAAIVQTEAGQRFQQLLFENDRFKEQLKELLPYFRARGLLTALAANYEI</sequence>
<reference evidence="2" key="2">
    <citation type="submission" date="2020-05" db="UniProtKB">
        <authorList>
            <consortium name="EnsemblMetazoa"/>
        </authorList>
    </citation>
    <scope>IDENTIFICATION</scope>
    <source>
        <strain evidence="2">ACHKN1017</strain>
    </source>
</reference>
<dbReference type="SUPFAM" id="SSF56112">
    <property type="entry name" value="Protein kinase-like (PK-like)"/>
    <property type="match status" value="4"/>
</dbReference>
<dbReference type="SMART" id="SM00587">
    <property type="entry name" value="CHK"/>
    <property type="match status" value="4"/>
</dbReference>
<evidence type="ECO:0000313" key="3">
    <source>
        <dbReference type="Proteomes" id="UP000075881"/>
    </source>
</evidence>
<dbReference type="PANTHER" id="PTHR11012:SF6">
    <property type="entry name" value="CHK DOMAIN OV1-RELATED"/>
    <property type="match status" value="1"/>
</dbReference>
<feature type="domain" description="CHK kinase-like" evidence="1">
    <location>
        <begin position="984"/>
        <end position="1177"/>
    </location>
</feature>
<dbReference type="Pfam" id="PF02958">
    <property type="entry name" value="EcKL"/>
    <property type="match status" value="4"/>
</dbReference>
<dbReference type="Gene3D" id="3.90.1200.10">
    <property type="match status" value="4"/>
</dbReference>
<dbReference type="InterPro" id="IPR004119">
    <property type="entry name" value="EcKL"/>
</dbReference>
<name>A0A182JZK9_9DIPT</name>
<dbReference type="Proteomes" id="UP000075881">
    <property type="component" value="Unassembled WGS sequence"/>
</dbReference>
<dbReference type="InterPro" id="IPR015897">
    <property type="entry name" value="CHK_kinase-like"/>
</dbReference>
<proteinExistence type="predicted"/>
<accession>A0A182JZK9</accession>
<keyword evidence="3" id="KW-1185">Reference proteome</keyword>
<feature type="domain" description="CHK kinase-like" evidence="1">
    <location>
        <begin position="137"/>
        <end position="330"/>
    </location>
</feature>
<evidence type="ECO:0000313" key="2">
    <source>
        <dbReference type="EnsemblMetazoa" id="ACHR003941-PA"/>
    </source>
</evidence>
<dbReference type="EnsemblMetazoa" id="ACHR003941-RA">
    <property type="protein sequence ID" value="ACHR003941-PA"/>
    <property type="gene ID" value="ACHR003941"/>
</dbReference>
<protein>
    <recommendedName>
        <fullName evidence="1">CHK kinase-like domain-containing protein</fullName>
    </recommendedName>
</protein>
<organism evidence="2 3">
    <name type="scientific">Anopheles christyi</name>
    <dbReference type="NCBI Taxonomy" id="43041"/>
    <lineage>
        <taxon>Eukaryota</taxon>
        <taxon>Metazoa</taxon>
        <taxon>Ecdysozoa</taxon>
        <taxon>Arthropoda</taxon>
        <taxon>Hexapoda</taxon>
        <taxon>Insecta</taxon>
        <taxon>Pterygota</taxon>
        <taxon>Neoptera</taxon>
        <taxon>Endopterygota</taxon>
        <taxon>Diptera</taxon>
        <taxon>Nematocera</taxon>
        <taxon>Culicoidea</taxon>
        <taxon>Culicidae</taxon>
        <taxon>Anophelinae</taxon>
        <taxon>Anopheles</taxon>
    </lineage>
</organism>